<keyword evidence="2" id="KW-0963">Cytoplasm</keyword>
<feature type="domain" description="Poly-beta-hydroxybutyrate polymerase N-terminal" evidence="5">
    <location>
        <begin position="98"/>
        <end position="269"/>
    </location>
</feature>
<protein>
    <submittedName>
        <fullName evidence="6">Class I poly(R)-hydroxyalkanoic acid synthase</fullName>
    </submittedName>
</protein>
<dbReference type="GO" id="GO:0005737">
    <property type="term" value="C:cytoplasm"/>
    <property type="evidence" value="ECO:0007669"/>
    <property type="project" value="UniProtKB-SubCell"/>
</dbReference>
<sequence length="590" mass="67485">MYKNFFTDYLDQLQKCNQKWWEEIENNKTTFNSPLGKAINEVNLDDITKLLEKAVSNPDALMKVQMNWWENQFKIWQSISQPTQAQQEHDLIEPDKGDKRFNHPAWKEESMFNFIKQSYLLFSNTVQQTIDSVDGIEPEVKERLSFFSRQAVNAMSPSNFISTNPELMKLTIESNGQNLVKGIKLLKEDLDASAEMLKVRMTNSAAFELGKNIANTAGDVIYRNDLFELIEYKPTTEKVNKTPLLFIPPFINKYYILDLREKNSMIKWLVEQGHRVFLMSWKNPNSEMAKVGFEDYVVDGALNAINIVSDVTKQKEINVSGYCIGGTLLATTLAYLKATGQKSKVKTATFFTTLLDFSQPGELGSFINDQVITAIEEQNTSKGYLDGRSLSVTFSLLRENSLYWNYYIDNYLKGNSPVDFDMLYWNSDSTNVSAKCHNNILRDFYLDNSLANGKFKVKGVEIDLSAVDTNSYFISTKEDHIALWQATYRGALMFKGDKTFVLGDSGHIAGIVNHPSKNKYSYYTNTKLVESPEDWKNDMKVNEGSWWTHWNEWLSKNSPSTKVLAPKNAGNYEFKSINVAPGDYVKETLS</sequence>
<dbReference type="PANTHER" id="PTHR36837:SF5">
    <property type="entry name" value="POLY-3-HYDROXYBUTYRATE SYNTHASE"/>
    <property type="match status" value="1"/>
</dbReference>
<dbReference type="OrthoDB" id="7208816at2"/>
<evidence type="ECO:0000256" key="2">
    <source>
        <dbReference type="ARBA" id="ARBA00022490"/>
    </source>
</evidence>
<name>A0A220VHF3_9GAMM</name>
<organism evidence="6 7">
    <name type="scientific">Paraphotobacterium marinum</name>
    <dbReference type="NCBI Taxonomy" id="1755811"/>
    <lineage>
        <taxon>Bacteria</taxon>
        <taxon>Pseudomonadati</taxon>
        <taxon>Pseudomonadota</taxon>
        <taxon>Gammaproteobacteria</taxon>
        <taxon>Vibrionales</taxon>
        <taxon>Vibrionaceae</taxon>
        <taxon>Paraphotobacterium</taxon>
    </lineage>
</organism>
<evidence type="ECO:0000256" key="1">
    <source>
        <dbReference type="ARBA" id="ARBA00004496"/>
    </source>
</evidence>
<dbReference type="AlphaFoldDB" id="A0A220VHF3"/>
<evidence type="ECO:0000313" key="7">
    <source>
        <dbReference type="Proteomes" id="UP000242175"/>
    </source>
</evidence>
<keyword evidence="7" id="KW-1185">Reference proteome</keyword>
<keyword evidence="3" id="KW-0808">Transferase</keyword>
<comment type="subcellular location">
    <subcellularLocation>
        <location evidence="1">Cytoplasm</location>
    </subcellularLocation>
</comment>
<dbReference type="Proteomes" id="UP000242175">
    <property type="component" value="Chromosome small"/>
</dbReference>
<evidence type="ECO:0000256" key="3">
    <source>
        <dbReference type="ARBA" id="ARBA00022679"/>
    </source>
</evidence>
<dbReference type="Pfam" id="PF07167">
    <property type="entry name" value="PhaC_N"/>
    <property type="match status" value="1"/>
</dbReference>
<dbReference type="GO" id="GO:0042619">
    <property type="term" value="P:poly-hydroxybutyrate biosynthetic process"/>
    <property type="evidence" value="ECO:0007669"/>
    <property type="project" value="InterPro"/>
</dbReference>
<dbReference type="KEGG" id="pmai:CF386_11575"/>
<dbReference type="InterPro" id="IPR029058">
    <property type="entry name" value="AB_hydrolase_fold"/>
</dbReference>
<evidence type="ECO:0000259" key="5">
    <source>
        <dbReference type="Pfam" id="PF07167"/>
    </source>
</evidence>
<dbReference type="RefSeq" id="WP_089074588.1">
    <property type="nucleotide sequence ID" value="NZ_CBCSAM010000003.1"/>
</dbReference>
<dbReference type="InterPro" id="IPR051321">
    <property type="entry name" value="PHA/PHB_synthase"/>
</dbReference>
<gene>
    <name evidence="6" type="ORF">CF386_11575</name>
</gene>
<dbReference type="NCBIfam" id="TIGR01838">
    <property type="entry name" value="PHA_synth_I"/>
    <property type="match status" value="1"/>
</dbReference>
<accession>A0A220VHF3</accession>
<dbReference type="PANTHER" id="PTHR36837">
    <property type="entry name" value="POLY(3-HYDROXYALKANOATE) POLYMERASE SUBUNIT PHAC"/>
    <property type="match status" value="1"/>
</dbReference>
<evidence type="ECO:0000313" key="6">
    <source>
        <dbReference type="EMBL" id="ASK79680.1"/>
    </source>
</evidence>
<proteinExistence type="predicted"/>
<evidence type="ECO:0000256" key="4">
    <source>
        <dbReference type="ARBA" id="ARBA00023315"/>
    </source>
</evidence>
<dbReference type="InterPro" id="IPR010963">
    <property type="entry name" value="PHA_synth_I"/>
</dbReference>
<dbReference type="EMBL" id="CP022356">
    <property type="protein sequence ID" value="ASK79680.1"/>
    <property type="molecule type" value="Genomic_DNA"/>
</dbReference>
<dbReference type="SUPFAM" id="SSF53474">
    <property type="entry name" value="alpha/beta-Hydrolases"/>
    <property type="match status" value="1"/>
</dbReference>
<dbReference type="InterPro" id="IPR010941">
    <property type="entry name" value="PhaC_N"/>
</dbReference>
<reference evidence="6 7" key="1">
    <citation type="journal article" date="2016" name="Int. J. Syst. Evol. Microbiol.">
        <title>Paraphotobacterium marinum gen. nov., sp. nov., a member of the family Vibrionaceae, isolated from surface seawater.</title>
        <authorList>
            <person name="Huang Z."/>
            <person name="Dong C."/>
            <person name="Shao Z."/>
        </authorList>
    </citation>
    <scope>NUCLEOTIDE SEQUENCE [LARGE SCALE GENOMIC DNA]</scope>
    <source>
        <strain evidence="6 7">NSCS20N07D</strain>
    </source>
</reference>
<dbReference type="Gene3D" id="3.40.50.1820">
    <property type="entry name" value="alpha/beta hydrolase"/>
    <property type="match status" value="1"/>
</dbReference>
<dbReference type="GO" id="GO:0016746">
    <property type="term" value="F:acyltransferase activity"/>
    <property type="evidence" value="ECO:0007669"/>
    <property type="project" value="UniProtKB-KW"/>
</dbReference>
<keyword evidence="4" id="KW-0012">Acyltransferase</keyword>